<sequence length="191" mass="19924">MADELNSVKKGRYHHGDLRAALLDAAEALLGERGVDGFSLRECARRAGVSPAAPAHHFGDARGLLTALATRAFAALTDALAAAPVTDEPVADLHALGAAYVGFALARPALFDLMWRRALLSGDDPAFIAAADAAFDPLAQAVARVTGGAPDRADVMAAWSMVHGYARLALDGAVPPQTRPPLAEVVRRLTL</sequence>
<dbReference type="Gene3D" id="1.10.357.10">
    <property type="entry name" value="Tetracycline Repressor, domain 2"/>
    <property type="match status" value="1"/>
</dbReference>
<gene>
    <name evidence="6" type="ORF">GGR88_002056</name>
</gene>
<evidence type="ECO:0000256" key="2">
    <source>
        <dbReference type="ARBA" id="ARBA00023125"/>
    </source>
</evidence>
<keyword evidence="3" id="KW-0804">Transcription</keyword>
<comment type="caution">
    <text evidence="6">The sequence shown here is derived from an EMBL/GenBank/DDBJ whole genome shotgun (WGS) entry which is preliminary data.</text>
</comment>
<dbReference type="Pfam" id="PF00440">
    <property type="entry name" value="TetR_N"/>
    <property type="match status" value="1"/>
</dbReference>
<dbReference type="InterPro" id="IPR009057">
    <property type="entry name" value="Homeodomain-like_sf"/>
</dbReference>
<dbReference type="SUPFAM" id="SSF48498">
    <property type="entry name" value="Tetracyclin repressor-like, C-terminal domain"/>
    <property type="match status" value="1"/>
</dbReference>
<dbReference type="PRINTS" id="PR00455">
    <property type="entry name" value="HTHTETR"/>
</dbReference>
<keyword evidence="1" id="KW-0805">Transcription regulation</keyword>
<dbReference type="RefSeq" id="WP_167954609.1">
    <property type="nucleotide sequence ID" value="NZ_JAATJE010000002.1"/>
</dbReference>
<dbReference type="Pfam" id="PF13305">
    <property type="entry name" value="TetR_C_33"/>
    <property type="match status" value="1"/>
</dbReference>
<dbReference type="PANTHER" id="PTHR30055:SF220">
    <property type="entry name" value="TETR-FAMILY REGULATORY PROTEIN"/>
    <property type="match status" value="1"/>
</dbReference>
<organism evidence="6 7">
    <name type="scientific">Sphingomonas jejuensis</name>
    <dbReference type="NCBI Taxonomy" id="904715"/>
    <lineage>
        <taxon>Bacteria</taxon>
        <taxon>Pseudomonadati</taxon>
        <taxon>Pseudomonadota</taxon>
        <taxon>Alphaproteobacteria</taxon>
        <taxon>Sphingomonadales</taxon>
        <taxon>Sphingomonadaceae</taxon>
        <taxon>Sphingomonas</taxon>
    </lineage>
</organism>
<evidence type="ECO:0000313" key="6">
    <source>
        <dbReference type="EMBL" id="NJC34542.1"/>
    </source>
</evidence>
<dbReference type="InterPro" id="IPR001647">
    <property type="entry name" value="HTH_TetR"/>
</dbReference>
<evidence type="ECO:0000313" key="7">
    <source>
        <dbReference type="Proteomes" id="UP000734218"/>
    </source>
</evidence>
<dbReference type="InterPro" id="IPR025996">
    <property type="entry name" value="MT1864/Rv1816-like_C"/>
</dbReference>
<dbReference type="Proteomes" id="UP000734218">
    <property type="component" value="Unassembled WGS sequence"/>
</dbReference>
<dbReference type="EMBL" id="JAATJE010000002">
    <property type="protein sequence ID" value="NJC34542.1"/>
    <property type="molecule type" value="Genomic_DNA"/>
</dbReference>
<keyword evidence="2 4" id="KW-0238">DNA-binding</keyword>
<dbReference type="InterPro" id="IPR050109">
    <property type="entry name" value="HTH-type_TetR-like_transc_reg"/>
</dbReference>
<feature type="DNA-binding region" description="H-T-H motif" evidence="4">
    <location>
        <begin position="39"/>
        <end position="58"/>
    </location>
</feature>
<keyword evidence="7" id="KW-1185">Reference proteome</keyword>
<dbReference type="PROSITE" id="PS50977">
    <property type="entry name" value="HTH_TETR_2"/>
    <property type="match status" value="1"/>
</dbReference>
<proteinExistence type="predicted"/>
<reference evidence="6 7" key="1">
    <citation type="submission" date="2020-03" db="EMBL/GenBank/DDBJ databases">
        <title>Genomic Encyclopedia of Type Strains, Phase IV (KMG-IV): sequencing the most valuable type-strain genomes for metagenomic binning, comparative biology and taxonomic classification.</title>
        <authorList>
            <person name="Goeker M."/>
        </authorList>
    </citation>
    <scope>NUCLEOTIDE SEQUENCE [LARGE SCALE GENOMIC DNA]</scope>
    <source>
        <strain evidence="6 7">DSM 27651</strain>
    </source>
</reference>
<evidence type="ECO:0000256" key="1">
    <source>
        <dbReference type="ARBA" id="ARBA00023015"/>
    </source>
</evidence>
<evidence type="ECO:0000259" key="5">
    <source>
        <dbReference type="PROSITE" id="PS50977"/>
    </source>
</evidence>
<name>A0ABX0XME0_9SPHN</name>
<protein>
    <submittedName>
        <fullName evidence="6">AcrR family transcriptional regulator</fullName>
    </submittedName>
</protein>
<feature type="domain" description="HTH tetR-type" evidence="5">
    <location>
        <begin position="16"/>
        <end position="76"/>
    </location>
</feature>
<dbReference type="SUPFAM" id="SSF46689">
    <property type="entry name" value="Homeodomain-like"/>
    <property type="match status" value="1"/>
</dbReference>
<accession>A0ABX0XME0</accession>
<dbReference type="PANTHER" id="PTHR30055">
    <property type="entry name" value="HTH-TYPE TRANSCRIPTIONAL REGULATOR RUTR"/>
    <property type="match status" value="1"/>
</dbReference>
<evidence type="ECO:0000256" key="3">
    <source>
        <dbReference type="ARBA" id="ARBA00023163"/>
    </source>
</evidence>
<dbReference type="InterPro" id="IPR036271">
    <property type="entry name" value="Tet_transcr_reg_TetR-rel_C_sf"/>
</dbReference>
<evidence type="ECO:0000256" key="4">
    <source>
        <dbReference type="PROSITE-ProRule" id="PRU00335"/>
    </source>
</evidence>